<dbReference type="SUPFAM" id="SSF47384">
    <property type="entry name" value="Homodimeric domain of signal transducing histidine kinase"/>
    <property type="match status" value="1"/>
</dbReference>
<reference evidence="16 18" key="1">
    <citation type="journal article" date="2015" name="Biotechnol. Bioeng.">
        <title>Genome sequence and phenotypic characterization of Caulobacter segnis.</title>
        <authorList>
            <person name="Patel S."/>
            <person name="Fletcher B."/>
            <person name="Scott D.C."/>
            <person name="Ely B."/>
        </authorList>
    </citation>
    <scope>NUCLEOTIDE SEQUENCE [LARGE SCALE GENOMIC DNA]</scope>
    <source>
        <strain evidence="16 18">PS02</strain>
    </source>
</reference>
<keyword evidence="7" id="KW-0547">Nucleotide-binding</keyword>
<dbReference type="Gene3D" id="1.10.287.130">
    <property type="match status" value="1"/>
</dbReference>
<comment type="subcellular location">
    <subcellularLocation>
        <location evidence="2">Membrane</location>
        <topology evidence="2">Multi-pass membrane protein</topology>
    </subcellularLocation>
</comment>
<dbReference type="Proteomes" id="UP000077384">
    <property type="component" value="Unassembled WGS sequence"/>
</dbReference>
<dbReference type="PANTHER" id="PTHR45528:SF8">
    <property type="entry name" value="HISTIDINE KINASE"/>
    <property type="match status" value="1"/>
</dbReference>
<feature type="coiled-coil region" evidence="13">
    <location>
        <begin position="57"/>
        <end position="84"/>
    </location>
</feature>
<dbReference type="SUPFAM" id="SSF55874">
    <property type="entry name" value="ATPase domain of HSP90 chaperone/DNA topoisomerase II/histidine kinase"/>
    <property type="match status" value="1"/>
</dbReference>
<dbReference type="CDD" id="cd00082">
    <property type="entry name" value="HisKA"/>
    <property type="match status" value="1"/>
</dbReference>
<evidence type="ECO:0000256" key="12">
    <source>
        <dbReference type="ARBA" id="ARBA00023136"/>
    </source>
</evidence>
<keyword evidence="10 14" id="KW-1133">Transmembrane helix</keyword>
<dbReference type="EC" id="2.7.13.3" evidence="3"/>
<dbReference type="InterPro" id="IPR050398">
    <property type="entry name" value="HssS/ArlS-like"/>
</dbReference>
<keyword evidence="12 14" id="KW-0472">Membrane</keyword>
<dbReference type="Pfam" id="PF00512">
    <property type="entry name" value="HisKA"/>
    <property type="match status" value="1"/>
</dbReference>
<keyword evidence="11" id="KW-0902">Two-component regulatory system</keyword>
<comment type="caution">
    <text evidence="16">The sequence shown here is derived from an EMBL/GenBank/DDBJ whole genome shotgun (WGS) entry which is preliminary data.</text>
</comment>
<dbReference type="InterPro" id="IPR003661">
    <property type="entry name" value="HisK_dim/P_dom"/>
</dbReference>
<evidence type="ECO:0000256" key="10">
    <source>
        <dbReference type="ARBA" id="ARBA00022989"/>
    </source>
</evidence>
<evidence type="ECO:0000256" key="1">
    <source>
        <dbReference type="ARBA" id="ARBA00000085"/>
    </source>
</evidence>
<dbReference type="InterPro" id="IPR005467">
    <property type="entry name" value="His_kinase_dom"/>
</dbReference>
<evidence type="ECO:0000256" key="3">
    <source>
        <dbReference type="ARBA" id="ARBA00012438"/>
    </source>
</evidence>
<dbReference type="FunFam" id="3.30.565.10:FF:000013">
    <property type="entry name" value="Two-component sensor histidine kinase"/>
    <property type="match status" value="1"/>
</dbReference>
<name>A0A168PBN2_9CLOT</name>
<evidence type="ECO:0000313" key="17">
    <source>
        <dbReference type="EMBL" id="OBR96440.1"/>
    </source>
</evidence>
<dbReference type="PROSITE" id="PS50109">
    <property type="entry name" value="HIS_KIN"/>
    <property type="match status" value="1"/>
</dbReference>
<dbReference type="PATRIC" id="fig|1705578.3.peg.2996"/>
<keyword evidence="13" id="KW-0175">Coiled coil</keyword>
<keyword evidence="19" id="KW-1185">Reference proteome</keyword>
<dbReference type="InterPro" id="IPR004358">
    <property type="entry name" value="Sig_transdc_His_kin-like_C"/>
</dbReference>
<accession>A0A168PBN2</accession>
<evidence type="ECO:0000256" key="4">
    <source>
        <dbReference type="ARBA" id="ARBA00022553"/>
    </source>
</evidence>
<dbReference type="SMART" id="SM00387">
    <property type="entry name" value="HATPase_c"/>
    <property type="match status" value="1"/>
</dbReference>
<keyword evidence="4" id="KW-0597">Phosphoprotein</keyword>
<keyword evidence="8 16" id="KW-0418">Kinase</keyword>
<evidence type="ECO:0000256" key="6">
    <source>
        <dbReference type="ARBA" id="ARBA00022692"/>
    </source>
</evidence>
<dbReference type="Proteomes" id="UP000093694">
    <property type="component" value="Unassembled WGS sequence"/>
</dbReference>
<keyword evidence="9" id="KW-0067">ATP-binding</keyword>
<evidence type="ECO:0000256" key="14">
    <source>
        <dbReference type="SAM" id="Phobius"/>
    </source>
</evidence>
<dbReference type="Pfam" id="PF02518">
    <property type="entry name" value="HATPase_c"/>
    <property type="match status" value="1"/>
</dbReference>
<dbReference type="GO" id="GO:0005524">
    <property type="term" value="F:ATP binding"/>
    <property type="evidence" value="ECO:0007669"/>
    <property type="project" value="UniProtKB-KW"/>
</dbReference>
<keyword evidence="5 16" id="KW-0808">Transferase</keyword>
<proteinExistence type="predicted"/>
<feature type="transmembrane region" description="Helical" evidence="14">
    <location>
        <begin position="7"/>
        <end position="26"/>
    </location>
</feature>
<dbReference type="GO" id="GO:0000155">
    <property type="term" value="F:phosphorelay sensor kinase activity"/>
    <property type="evidence" value="ECO:0007669"/>
    <property type="project" value="InterPro"/>
</dbReference>
<dbReference type="EMBL" id="LITQ01000040">
    <property type="protein sequence ID" value="OAA87540.1"/>
    <property type="molecule type" value="Genomic_DNA"/>
</dbReference>
<protein>
    <recommendedName>
        <fullName evidence="3">histidine kinase</fullName>
        <ecNumber evidence="3">2.7.13.3</ecNumber>
    </recommendedName>
</protein>
<reference evidence="17 19" key="2">
    <citation type="journal article" date="2016" name="Front. Microbiol.">
        <title>Industrial Acetogenic Biocatalysts: A Comparative Metabolic and Genomic Analysis.</title>
        <authorList>
            <person name="Bengelsdorf F."/>
            <person name="Poehlein A."/>
            <person name="Sonja S."/>
            <person name="Erz C."/>
            <person name="Hummel T."/>
            <person name="Hoffmeister S."/>
            <person name="Daniel R."/>
            <person name="Durre P."/>
        </authorList>
    </citation>
    <scope>NUCLEOTIDE SEQUENCE [LARGE SCALE GENOMIC DNA]</scope>
    <source>
        <strain evidence="17 19">PTA-10522</strain>
    </source>
</reference>
<dbReference type="EMBL" id="LROR01000033">
    <property type="protein sequence ID" value="OBR96440.1"/>
    <property type="molecule type" value="Genomic_DNA"/>
</dbReference>
<dbReference type="InterPro" id="IPR036890">
    <property type="entry name" value="HATPase_C_sf"/>
</dbReference>
<feature type="domain" description="Histidine kinase" evidence="15">
    <location>
        <begin position="91"/>
        <end position="309"/>
    </location>
</feature>
<gene>
    <name evidence="16" type="primary">yycG_7</name>
    <name evidence="17" type="synonym">yycG_3</name>
    <name evidence="17" type="ORF">CLCOS_08780</name>
    <name evidence="16" type="ORF">WX73_02722</name>
</gene>
<evidence type="ECO:0000256" key="9">
    <source>
        <dbReference type="ARBA" id="ARBA00022840"/>
    </source>
</evidence>
<keyword evidence="6 14" id="KW-0812">Transmembrane</keyword>
<dbReference type="GO" id="GO:0005886">
    <property type="term" value="C:plasma membrane"/>
    <property type="evidence" value="ECO:0007669"/>
    <property type="project" value="TreeGrafter"/>
</dbReference>
<dbReference type="InterPro" id="IPR003594">
    <property type="entry name" value="HATPase_dom"/>
</dbReference>
<evidence type="ECO:0000256" key="5">
    <source>
        <dbReference type="ARBA" id="ARBA00022679"/>
    </source>
</evidence>
<dbReference type="SMART" id="SM00388">
    <property type="entry name" value="HisKA"/>
    <property type="match status" value="1"/>
</dbReference>
<comment type="catalytic activity">
    <reaction evidence="1">
        <text>ATP + protein L-histidine = ADP + protein N-phospho-L-histidine.</text>
        <dbReference type="EC" id="2.7.13.3"/>
    </reaction>
</comment>
<evidence type="ECO:0000313" key="16">
    <source>
        <dbReference type="EMBL" id="OAA87540.1"/>
    </source>
</evidence>
<evidence type="ECO:0000259" key="15">
    <source>
        <dbReference type="PROSITE" id="PS50109"/>
    </source>
</evidence>
<dbReference type="InterPro" id="IPR036097">
    <property type="entry name" value="HisK_dim/P_sf"/>
</dbReference>
<dbReference type="PANTHER" id="PTHR45528">
    <property type="entry name" value="SENSOR HISTIDINE KINASE CPXA"/>
    <property type="match status" value="1"/>
</dbReference>
<evidence type="ECO:0000313" key="19">
    <source>
        <dbReference type="Proteomes" id="UP000093694"/>
    </source>
</evidence>
<evidence type="ECO:0000256" key="11">
    <source>
        <dbReference type="ARBA" id="ARBA00023012"/>
    </source>
</evidence>
<dbReference type="PRINTS" id="PR00344">
    <property type="entry name" value="BCTRLSENSOR"/>
</dbReference>
<sequence length="312" mass="36135">MNNMSILNCVLIFIIIFLILILMSFYKKVNYISIVIDQILNGNLNQRIRTQTHVRTLSKLIININRLINRLQKVQDKSNTSEESRKRMISNISHDLRTPLTSILGYIELLLNDTTLTLAEKERYMKIAYSKGIYLYNLIEEFFEISKMDSNDFKLDVKEINICEIVRQNVLLFFSEFKKINIEPELKFEKDDVYAVADEKSLNRILANLINNALKYGSHATKIGIDLSCDNDNVFISVWDNGPGIPKEDLPYVFDRLYTVEKSRKLNLKSSGLGLTIVKKLVESLGGNIFVSSTPFERTEFKFTLKQNLRKL</sequence>
<organism evidence="16 18">
    <name type="scientific">Clostridium coskatii</name>
    <dbReference type="NCBI Taxonomy" id="1705578"/>
    <lineage>
        <taxon>Bacteria</taxon>
        <taxon>Bacillati</taxon>
        <taxon>Bacillota</taxon>
        <taxon>Clostridia</taxon>
        <taxon>Eubacteriales</taxon>
        <taxon>Clostridiaceae</taxon>
        <taxon>Clostridium</taxon>
    </lineage>
</organism>
<evidence type="ECO:0000256" key="2">
    <source>
        <dbReference type="ARBA" id="ARBA00004141"/>
    </source>
</evidence>
<evidence type="ECO:0000313" key="18">
    <source>
        <dbReference type="Proteomes" id="UP000077384"/>
    </source>
</evidence>
<dbReference type="AlphaFoldDB" id="A0A168PBN2"/>
<evidence type="ECO:0000256" key="13">
    <source>
        <dbReference type="SAM" id="Coils"/>
    </source>
</evidence>
<evidence type="ECO:0000256" key="8">
    <source>
        <dbReference type="ARBA" id="ARBA00022777"/>
    </source>
</evidence>
<dbReference type="Gene3D" id="3.30.565.10">
    <property type="entry name" value="Histidine kinase-like ATPase, C-terminal domain"/>
    <property type="match status" value="1"/>
</dbReference>
<evidence type="ECO:0000256" key="7">
    <source>
        <dbReference type="ARBA" id="ARBA00022741"/>
    </source>
</evidence>